<dbReference type="EMBL" id="VANP01000011">
    <property type="protein sequence ID" value="TLP55176.1"/>
    <property type="molecule type" value="Genomic_DNA"/>
</dbReference>
<reference evidence="2" key="1">
    <citation type="submission" date="2019-05" db="EMBL/GenBank/DDBJ databases">
        <title>Isolation, diversity and antifungal activity of Actinobacteria from wheat.</title>
        <authorList>
            <person name="Yu B."/>
        </authorList>
    </citation>
    <scope>NUCLEOTIDE SEQUENCE [LARGE SCALE GENOMIC DNA]</scope>
    <source>
        <strain evidence="2">NEAU-HEGS1-5</strain>
    </source>
</reference>
<evidence type="ECO:0000313" key="2">
    <source>
        <dbReference type="EMBL" id="TLP55176.1"/>
    </source>
</evidence>
<comment type="caution">
    <text evidence="2">The sequence shown here is derived from an EMBL/GenBank/DDBJ whole genome shotgun (WGS) entry which is preliminary data.</text>
</comment>
<name>A0A5R8YQZ1_9ACTN</name>
<gene>
    <name evidence="2" type="ORF">FED44_25980</name>
</gene>
<dbReference type="OrthoDB" id="151193at2"/>
<proteinExistence type="predicted"/>
<sequence>MRKAINYDVGVRTTPDRPSRPRFDPGQVREEMRVIRRDLGCAAVRIFGEALDRLTVAAEHALAEGLEVWFSPDPHNSRPGEWLPYLSECAKTAERLRAGSDRVVFVAGRELTFFMRGLVLGRDAFARMRTFTSVPRLVANLALKGSFNRRLNGFLARAAPVVRAEFGGRVTYAAGAAGPRRARAGRRDHRLLDVFAEEGVDTAFLFTYASYSYPHHSDPVHDLDLAAYGVVRCLPDGSREPKEAFHAYVAWPGPRGGALSR</sequence>
<dbReference type="Proteomes" id="UP000309033">
    <property type="component" value="Unassembled WGS sequence"/>
</dbReference>
<evidence type="ECO:0000313" key="3">
    <source>
        <dbReference type="Proteomes" id="UP000309033"/>
    </source>
</evidence>
<feature type="compositionally biased region" description="Basic and acidic residues" evidence="1">
    <location>
        <begin position="14"/>
        <end position="25"/>
    </location>
</feature>
<accession>A0A5R8YQZ1</accession>
<dbReference type="AlphaFoldDB" id="A0A5R8YQZ1"/>
<keyword evidence="3" id="KW-1185">Reference proteome</keyword>
<feature type="region of interest" description="Disordered" evidence="1">
    <location>
        <begin position="1"/>
        <end position="25"/>
    </location>
</feature>
<protein>
    <submittedName>
        <fullName evidence="2">Uncharacterized protein</fullName>
    </submittedName>
</protein>
<organism evidence="2 3">
    <name type="scientific">Microbispora triticiradicis</name>
    <dbReference type="NCBI Taxonomy" id="2200763"/>
    <lineage>
        <taxon>Bacteria</taxon>
        <taxon>Bacillati</taxon>
        <taxon>Actinomycetota</taxon>
        <taxon>Actinomycetes</taxon>
        <taxon>Streptosporangiales</taxon>
        <taxon>Streptosporangiaceae</taxon>
        <taxon>Microbispora</taxon>
    </lineage>
</organism>
<evidence type="ECO:0000256" key="1">
    <source>
        <dbReference type="SAM" id="MobiDB-lite"/>
    </source>
</evidence>